<organism evidence="2 3">
    <name type="scientific">Escherichia coli</name>
    <dbReference type="NCBI Taxonomy" id="562"/>
    <lineage>
        <taxon>Bacteria</taxon>
        <taxon>Pseudomonadati</taxon>
        <taxon>Pseudomonadota</taxon>
        <taxon>Gammaproteobacteria</taxon>
        <taxon>Enterobacterales</taxon>
        <taxon>Enterobacteriaceae</taxon>
        <taxon>Escherichia</taxon>
    </lineage>
</organism>
<keyword evidence="1" id="KW-0472">Membrane</keyword>
<keyword evidence="1" id="KW-0812">Transmembrane</keyword>
<comment type="caution">
    <text evidence="2">The sequence shown here is derived from an EMBL/GenBank/DDBJ whole genome shotgun (WGS) entry which is preliminary data.</text>
</comment>
<accession>A0A8T9CKV3</accession>
<proteinExistence type="predicted"/>
<protein>
    <submittedName>
        <fullName evidence="2">Poly-beta-1,6 N-acetyl-D-glucosamine synthase</fullName>
    </submittedName>
</protein>
<dbReference type="EMBL" id="QYOH01000368">
    <property type="protein sequence ID" value="TXU23823.1"/>
    <property type="molecule type" value="Genomic_DNA"/>
</dbReference>
<dbReference type="Proteomes" id="UP000460654">
    <property type="component" value="Unassembled WGS sequence"/>
</dbReference>
<evidence type="ECO:0000313" key="2">
    <source>
        <dbReference type="EMBL" id="TXU23823.1"/>
    </source>
</evidence>
<dbReference type="AlphaFoldDB" id="A0A8T9CKV3"/>
<reference evidence="2 3" key="1">
    <citation type="submission" date="2018-09" db="EMBL/GenBank/DDBJ databases">
        <title>Persistent metagenomic signatures of early life antibiotic treatment in the infant gut microbiota and resistome.</title>
        <authorList>
            <person name="Gasparrini A.J."/>
        </authorList>
    </citation>
    <scope>NUCLEOTIDE SEQUENCE [LARGE SCALE GENOMIC DNA]</scope>
    <source>
        <strain evidence="2 3">T0181B.E-10</strain>
    </source>
</reference>
<feature type="transmembrane region" description="Helical" evidence="1">
    <location>
        <begin position="64"/>
        <end position="82"/>
    </location>
</feature>
<name>A0A8T9CKV3_ECOLX</name>
<evidence type="ECO:0000313" key="3">
    <source>
        <dbReference type="Proteomes" id="UP000460654"/>
    </source>
</evidence>
<feature type="non-terminal residue" evidence="2">
    <location>
        <position position="1"/>
    </location>
</feature>
<feature type="transmembrane region" description="Helical" evidence="1">
    <location>
        <begin position="94"/>
        <end position="116"/>
    </location>
</feature>
<sequence length="140" mass="16506">EVFLKNMTRLWRKENFRMWPLFFEYCLTTIWAFTCLVGFIIYAVQLAGVPLNIELTHIAATHTAGILLCTLCLLQFIVSLMIENRYEHNLTSSLFWIIWFPVIFWMLSLATTLVSFTRVMLMPKKQRARWVSPDRGILRG</sequence>
<evidence type="ECO:0000256" key="1">
    <source>
        <dbReference type="SAM" id="Phobius"/>
    </source>
</evidence>
<keyword evidence="1" id="KW-1133">Transmembrane helix</keyword>
<feature type="transmembrane region" description="Helical" evidence="1">
    <location>
        <begin position="21"/>
        <end position="44"/>
    </location>
</feature>
<gene>
    <name evidence="2" type="ORF">D4N09_28635</name>
</gene>